<comment type="similarity">
    <text evidence="2">Belongs to the glyoxalase I family.</text>
</comment>
<feature type="binding site" evidence="12">
    <location>
        <position position="34"/>
    </location>
    <ligand>
        <name>Zn(2+)</name>
        <dbReference type="ChEBI" id="CHEBI:29105"/>
        <note>ligand shared between dimeric partners</note>
    </ligand>
</feature>
<dbReference type="InterPro" id="IPR004361">
    <property type="entry name" value="Glyoxalase_1"/>
</dbReference>
<dbReference type="AlphaFoldDB" id="A0A0L0D6F4"/>
<feature type="domain" description="VOC" evidence="13">
    <location>
        <begin position="30"/>
        <end position="185"/>
    </location>
</feature>
<dbReference type="PANTHER" id="PTHR10374:SF30">
    <property type="entry name" value="LACTOYLGLUTATHIONE LYASE"/>
    <property type="match status" value="1"/>
</dbReference>
<evidence type="ECO:0000313" key="14">
    <source>
        <dbReference type="EMBL" id="KNC47780.1"/>
    </source>
</evidence>
<evidence type="ECO:0000256" key="10">
    <source>
        <dbReference type="ARBA" id="ARBA00033298"/>
    </source>
</evidence>
<accession>A0A0L0D6F4</accession>
<evidence type="ECO:0000256" key="3">
    <source>
        <dbReference type="ARBA" id="ARBA00012081"/>
    </source>
</evidence>
<evidence type="ECO:0000256" key="2">
    <source>
        <dbReference type="ARBA" id="ARBA00010363"/>
    </source>
</evidence>
<dbReference type="Proteomes" id="UP000054408">
    <property type="component" value="Unassembled WGS sequence"/>
</dbReference>
<dbReference type="GO" id="GO:0004462">
    <property type="term" value="F:lactoylglutathione lyase activity"/>
    <property type="evidence" value="ECO:0007669"/>
    <property type="project" value="UniProtKB-EC"/>
</dbReference>
<dbReference type="eggNOG" id="KOG2944">
    <property type="taxonomic scope" value="Eukaryota"/>
</dbReference>
<dbReference type="STRING" id="461836.A0A0L0D6F4"/>
<dbReference type="GeneID" id="25563573"/>
<evidence type="ECO:0000256" key="7">
    <source>
        <dbReference type="ARBA" id="ARBA00030291"/>
    </source>
</evidence>
<feature type="binding site" evidence="12">
    <location>
        <position position="105"/>
    </location>
    <ligand>
        <name>Zn(2+)</name>
        <dbReference type="ChEBI" id="CHEBI:29105"/>
        <note>ligand shared between dimeric partners</note>
    </ligand>
</feature>
<evidence type="ECO:0000256" key="1">
    <source>
        <dbReference type="ARBA" id="ARBA00005008"/>
    </source>
</evidence>
<dbReference type="InterPro" id="IPR029068">
    <property type="entry name" value="Glyas_Bleomycin-R_OHBP_Dase"/>
</dbReference>
<keyword evidence="6 14" id="KW-0456">Lyase</keyword>
<dbReference type="PROSITE" id="PS00934">
    <property type="entry name" value="GLYOXALASE_I_1"/>
    <property type="match status" value="1"/>
</dbReference>
<evidence type="ECO:0000256" key="4">
    <source>
        <dbReference type="ARBA" id="ARBA00022723"/>
    </source>
</evidence>
<evidence type="ECO:0000256" key="11">
    <source>
        <dbReference type="PIRSR" id="PIRSR604361-1"/>
    </source>
</evidence>
<dbReference type="PROSITE" id="PS51819">
    <property type="entry name" value="VOC"/>
    <property type="match status" value="2"/>
</dbReference>
<dbReference type="NCBIfam" id="TIGR00068">
    <property type="entry name" value="glyox_I"/>
    <property type="match status" value="2"/>
</dbReference>
<feature type="domain" description="VOC" evidence="13">
    <location>
        <begin position="198"/>
        <end position="352"/>
    </location>
</feature>
<dbReference type="OrthoDB" id="16820at2759"/>
<evidence type="ECO:0000259" key="13">
    <source>
        <dbReference type="PROSITE" id="PS51819"/>
    </source>
</evidence>
<evidence type="ECO:0000256" key="5">
    <source>
        <dbReference type="ARBA" id="ARBA00022833"/>
    </source>
</evidence>
<reference evidence="14 15" key="1">
    <citation type="submission" date="2010-05" db="EMBL/GenBank/DDBJ databases">
        <title>The Genome Sequence of Thecamonas trahens ATCC 50062.</title>
        <authorList>
            <consortium name="The Broad Institute Genome Sequencing Platform"/>
            <person name="Russ C."/>
            <person name="Cuomo C."/>
            <person name="Shea T."/>
            <person name="Young S.K."/>
            <person name="Zeng Q."/>
            <person name="Koehrsen M."/>
            <person name="Haas B."/>
            <person name="Borodovsky M."/>
            <person name="Guigo R."/>
            <person name="Alvarado L."/>
            <person name="Berlin A."/>
            <person name="Bochicchio J."/>
            <person name="Borenstein D."/>
            <person name="Chapman S."/>
            <person name="Chen Z."/>
            <person name="Freedman E."/>
            <person name="Gellesch M."/>
            <person name="Goldberg J."/>
            <person name="Griggs A."/>
            <person name="Gujja S."/>
            <person name="Heilman E."/>
            <person name="Heiman D."/>
            <person name="Hepburn T."/>
            <person name="Howarth C."/>
            <person name="Jen D."/>
            <person name="Larson L."/>
            <person name="Mehta T."/>
            <person name="Park D."/>
            <person name="Pearson M."/>
            <person name="Roberts A."/>
            <person name="Saif S."/>
            <person name="Shenoy N."/>
            <person name="Sisk P."/>
            <person name="Stolte C."/>
            <person name="Sykes S."/>
            <person name="Thomson T."/>
            <person name="Walk T."/>
            <person name="White J."/>
            <person name="Yandava C."/>
            <person name="Burger G."/>
            <person name="Gray M.W."/>
            <person name="Holland P.W.H."/>
            <person name="King N."/>
            <person name="Lang F.B.F."/>
            <person name="Roger A.J."/>
            <person name="Ruiz-Trillo I."/>
            <person name="Lander E."/>
            <person name="Nusbaum C."/>
        </authorList>
    </citation>
    <scope>NUCLEOTIDE SEQUENCE [LARGE SCALE GENOMIC DNA]</scope>
    <source>
        <strain evidence="14 15">ATCC 50062</strain>
    </source>
</reference>
<keyword evidence="4 12" id="KW-0479">Metal-binding</keyword>
<name>A0A0L0D6F4_THETB</name>
<feature type="active site" description="Proton donor/acceptor" evidence="11">
    <location>
        <position position="181"/>
    </location>
</feature>
<dbReference type="EC" id="4.4.1.5" evidence="3"/>
<evidence type="ECO:0000256" key="8">
    <source>
        <dbReference type="ARBA" id="ARBA00030892"/>
    </source>
</evidence>
<evidence type="ECO:0000256" key="6">
    <source>
        <dbReference type="ARBA" id="ARBA00023239"/>
    </source>
</evidence>
<evidence type="ECO:0000313" key="15">
    <source>
        <dbReference type="Proteomes" id="UP000054408"/>
    </source>
</evidence>
<evidence type="ECO:0000256" key="9">
    <source>
        <dbReference type="ARBA" id="ARBA00032460"/>
    </source>
</evidence>
<evidence type="ECO:0000256" key="12">
    <source>
        <dbReference type="PIRSR" id="PIRSR604361-3"/>
    </source>
</evidence>
<dbReference type="OMA" id="KTSWEPV"/>
<dbReference type="CDD" id="cd07233">
    <property type="entry name" value="GlxI_Zn"/>
    <property type="match status" value="2"/>
</dbReference>
<dbReference type="Pfam" id="PF00903">
    <property type="entry name" value="Glyoxalase"/>
    <property type="match status" value="2"/>
</dbReference>
<dbReference type="UniPathway" id="UPA00619">
    <property type="reaction ID" value="UER00675"/>
</dbReference>
<gene>
    <name evidence="14" type="ORF">AMSG_04007</name>
</gene>
<dbReference type="InterPro" id="IPR004360">
    <property type="entry name" value="Glyas_Fos-R_dOase_dom"/>
</dbReference>
<dbReference type="GO" id="GO:0046872">
    <property type="term" value="F:metal ion binding"/>
    <property type="evidence" value="ECO:0007669"/>
    <property type="project" value="UniProtKB-KW"/>
</dbReference>
<comment type="cofactor">
    <cofactor evidence="12">
        <name>Zn(2+)</name>
        <dbReference type="ChEBI" id="CHEBI:29105"/>
    </cofactor>
    <text evidence="12">Binds 1 zinc ion per subunit. In the homodimer, two zinc ions are bound between subunits.</text>
</comment>
<dbReference type="PANTHER" id="PTHR10374">
    <property type="entry name" value="LACTOYLGLUTATHIONE LYASE GLYOXALASE I"/>
    <property type="match status" value="1"/>
</dbReference>
<keyword evidence="5 12" id="KW-0862">Zinc</keyword>
<dbReference type="EMBL" id="GL349448">
    <property type="protein sequence ID" value="KNC47780.1"/>
    <property type="molecule type" value="Genomic_DNA"/>
</dbReference>
<sequence length="357" mass="38820">MSTSMAPASELIANSSYDAAAVATVASNKPFWQQTMLRVSDPVASIEHYTTHYGFTLVDKYDFPQWSFTVYFLATLEEGQAGPDGEPGSDAAHSWLFSTNVTTLELTHNHGSEENGPQPGLYHSGNIEPNRGFGHIAVFVDDVYAKCAELEAAGVQFQKKPDGGRMKGLAFALDPDGYWIEIIKRAEDAPSAGKGLVNLSQTMIRVKDPAASLAFYGHVFGMQLIAEKHFPDAAFSLYFLAHLSDAELARLPADLDPSSQAAFDFMKTLWSPVLELTWNHGTESDADFTYQPGDASKYAFGHTGFIVDDLVATCDALDAAGVPFAKRPQDGQMKTIAFVVDPDGYKVELIQRGSIAE</sequence>
<organism evidence="14 15">
    <name type="scientific">Thecamonas trahens ATCC 50062</name>
    <dbReference type="NCBI Taxonomy" id="461836"/>
    <lineage>
        <taxon>Eukaryota</taxon>
        <taxon>Apusozoa</taxon>
        <taxon>Apusomonadida</taxon>
        <taxon>Apusomonadidae</taxon>
        <taxon>Thecamonas</taxon>
    </lineage>
</organism>
<feature type="binding site" evidence="12">
    <location>
        <position position="135"/>
    </location>
    <ligand>
        <name>Zn(2+)</name>
        <dbReference type="ChEBI" id="CHEBI:29105"/>
        <note>ligand shared between dimeric partners</note>
    </ligand>
</feature>
<protein>
    <recommendedName>
        <fullName evidence="3">lactoylglutathione lyase</fullName>
        <ecNumber evidence="3">4.4.1.5</ecNumber>
    </recommendedName>
    <alternativeName>
        <fullName evidence="8">Aldoketomutase</fullName>
    </alternativeName>
    <alternativeName>
        <fullName evidence="7">Ketone-aldehyde mutase</fullName>
    </alternativeName>
    <alternativeName>
        <fullName evidence="9">Methylglyoxalase</fullName>
    </alternativeName>
    <alternativeName>
        <fullName evidence="10">S-D-lactoylglutathione methylglyoxal lyase</fullName>
    </alternativeName>
</protein>
<dbReference type="Gene3D" id="3.10.180.10">
    <property type="entry name" value="2,3-Dihydroxybiphenyl 1,2-Dioxygenase, domain 1"/>
    <property type="match status" value="2"/>
</dbReference>
<proteinExistence type="inferred from homology"/>
<dbReference type="SUPFAM" id="SSF54593">
    <property type="entry name" value="Glyoxalase/Bleomycin resistance protein/Dihydroxybiphenyl dioxygenase"/>
    <property type="match status" value="2"/>
</dbReference>
<comment type="pathway">
    <text evidence="1">Secondary metabolite metabolism; methylglyoxal degradation; (R)-lactate from methylglyoxal: step 1/2.</text>
</comment>
<dbReference type="InterPro" id="IPR018146">
    <property type="entry name" value="Glyoxalase_1_CS"/>
</dbReference>
<feature type="binding site" evidence="12">
    <location>
        <position position="181"/>
    </location>
    <ligand>
        <name>Zn(2+)</name>
        <dbReference type="ChEBI" id="CHEBI:29105"/>
        <note>ligand shared between dimeric partners</note>
    </ligand>
</feature>
<dbReference type="InterPro" id="IPR037523">
    <property type="entry name" value="VOC_core"/>
</dbReference>
<dbReference type="RefSeq" id="XP_013759258.1">
    <property type="nucleotide sequence ID" value="XM_013903804.1"/>
</dbReference>
<keyword evidence="15" id="KW-1185">Reference proteome</keyword>